<feature type="domain" description="Type I restriction modification DNA specificity" evidence="4">
    <location>
        <begin position="17"/>
        <end position="198"/>
    </location>
</feature>
<dbReference type="PANTHER" id="PTHR30408">
    <property type="entry name" value="TYPE-1 RESTRICTION ENZYME ECOKI SPECIFICITY PROTEIN"/>
    <property type="match status" value="1"/>
</dbReference>
<dbReference type="AlphaFoldDB" id="A0AA89L0H4"/>
<comment type="similarity">
    <text evidence="1">Belongs to the type-I restriction system S methylase family.</text>
</comment>
<dbReference type="Gene3D" id="3.90.220.20">
    <property type="entry name" value="DNA methylase specificity domains"/>
    <property type="match status" value="2"/>
</dbReference>
<gene>
    <name evidence="5" type="ORF">FC90_GL001062</name>
</gene>
<evidence type="ECO:0000313" key="5">
    <source>
        <dbReference type="EMBL" id="KRM22459.1"/>
    </source>
</evidence>
<organism evidence="5 6">
    <name type="scientific">Latilactobacillus graminis DSM 20719</name>
    <dbReference type="NCBI Taxonomy" id="1423752"/>
    <lineage>
        <taxon>Bacteria</taxon>
        <taxon>Bacillati</taxon>
        <taxon>Bacillota</taxon>
        <taxon>Bacilli</taxon>
        <taxon>Lactobacillales</taxon>
        <taxon>Lactobacillaceae</taxon>
        <taxon>Latilactobacillus</taxon>
    </lineage>
</organism>
<dbReference type="InterPro" id="IPR000055">
    <property type="entry name" value="Restrct_endonuc_typeI_TRD"/>
</dbReference>
<dbReference type="InterPro" id="IPR052021">
    <property type="entry name" value="Type-I_RS_S_subunit"/>
</dbReference>
<dbReference type="CDD" id="cd17249">
    <property type="entry name" value="RMtype1_S_EcoR124I-TRD2-CR2_like"/>
    <property type="match status" value="1"/>
</dbReference>
<dbReference type="PANTHER" id="PTHR30408:SF12">
    <property type="entry name" value="TYPE I RESTRICTION ENZYME MJAVIII SPECIFICITY SUBUNIT"/>
    <property type="match status" value="1"/>
</dbReference>
<evidence type="ECO:0000256" key="1">
    <source>
        <dbReference type="ARBA" id="ARBA00010923"/>
    </source>
</evidence>
<dbReference type="GO" id="GO:0009307">
    <property type="term" value="P:DNA restriction-modification system"/>
    <property type="evidence" value="ECO:0007669"/>
    <property type="project" value="UniProtKB-KW"/>
</dbReference>
<dbReference type="Pfam" id="PF01420">
    <property type="entry name" value="Methylase_S"/>
    <property type="match status" value="2"/>
</dbReference>
<reference evidence="5 6" key="1">
    <citation type="journal article" date="2015" name="Genome Announc.">
        <title>Expanding the biotechnology potential of lactobacilli through comparative genomics of 213 strains and associated genera.</title>
        <authorList>
            <person name="Sun Z."/>
            <person name="Harris H.M."/>
            <person name="McCann A."/>
            <person name="Guo C."/>
            <person name="Argimon S."/>
            <person name="Zhang W."/>
            <person name="Yang X."/>
            <person name="Jeffery I.B."/>
            <person name="Cooney J.C."/>
            <person name="Kagawa T.F."/>
            <person name="Liu W."/>
            <person name="Song Y."/>
            <person name="Salvetti E."/>
            <person name="Wrobel A."/>
            <person name="Rasinkangas P."/>
            <person name="Parkhill J."/>
            <person name="Rea M.C."/>
            <person name="O'Sullivan O."/>
            <person name="Ritari J."/>
            <person name="Douillard F.P."/>
            <person name="Paul Ross R."/>
            <person name="Yang R."/>
            <person name="Briner A.E."/>
            <person name="Felis G.E."/>
            <person name="de Vos W.M."/>
            <person name="Barrangou R."/>
            <person name="Klaenhammer T.R."/>
            <person name="Caufield P.W."/>
            <person name="Cui Y."/>
            <person name="Zhang H."/>
            <person name="O'Toole P.W."/>
        </authorList>
    </citation>
    <scope>NUCLEOTIDE SEQUENCE [LARGE SCALE GENOMIC DNA]</scope>
    <source>
        <strain evidence="5 6">DSM 20719</strain>
    </source>
</reference>
<name>A0AA89L0H4_9LACO</name>
<dbReference type="Proteomes" id="UP000050823">
    <property type="component" value="Unassembled WGS sequence"/>
</dbReference>
<proteinExistence type="inferred from homology"/>
<comment type="caution">
    <text evidence="5">The sequence shown here is derived from an EMBL/GenBank/DDBJ whole genome shotgun (WGS) entry which is preliminary data.</text>
</comment>
<evidence type="ECO:0000259" key="4">
    <source>
        <dbReference type="Pfam" id="PF01420"/>
    </source>
</evidence>
<keyword evidence="2" id="KW-0680">Restriction system</keyword>
<dbReference type="InterPro" id="IPR044946">
    <property type="entry name" value="Restrct_endonuc_typeI_TRD_sf"/>
</dbReference>
<keyword evidence="3" id="KW-0238">DNA-binding</keyword>
<dbReference type="Gene3D" id="1.10.287.1120">
    <property type="entry name" value="Bipartite methylase S protein"/>
    <property type="match status" value="1"/>
</dbReference>
<dbReference type="GO" id="GO:0003677">
    <property type="term" value="F:DNA binding"/>
    <property type="evidence" value="ECO:0007669"/>
    <property type="project" value="UniProtKB-KW"/>
</dbReference>
<evidence type="ECO:0000256" key="2">
    <source>
        <dbReference type="ARBA" id="ARBA00022747"/>
    </source>
</evidence>
<dbReference type="EMBL" id="AYZB01000035">
    <property type="protein sequence ID" value="KRM22459.1"/>
    <property type="molecule type" value="Genomic_DNA"/>
</dbReference>
<sequence length="403" mass="46105">MKEQKKQPELRFRGFTDDWEQVEFQSKIKLIGGATPFKDNPEYWNGNIVWLSSQEIKNKYVSNGTYTITKKAIIDNKTRMVDAGTPLIVTRSGILAKRFPLSIPTIDVAINQDIKALLFDQSKLNVNFFVAELQSKEAYILKKIIKTGTTVQSVNLPDLNKLIISVVSDFKEQEKIGDFFQKLDHTIALQQRKLELLKKMKRGYLQQMFPSTGQPTPQLRFSKFKGDWKQNKLSGIAKITMGQSPKSENYTDNPNDWILVQGNADIKNGEVYPRVWTTQVTKIAQKGDLLLSVRAPVGDVAKTKYTVVIGRGVASVKGTDFIYYLLEKIKYSGYWERISSGSTFESINSNDVKEARFYVPKEITEQKKIGNFFQKLDQTITLQQSKVEKLKILKQSYLQKLFP</sequence>
<evidence type="ECO:0000313" key="6">
    <source>
        <dbReference type="Proteomes" id="UP000050823"/>
    </source>
</evidence>
<dbReference type="CDD" id="cd17494">
    <property type="entry name" value="RMtype1_S_Sma198ORF994P-TRD2-CR2_like"/>
    <property type="match status" value="1"/>
</dbReference>
<feature type="domain" description="Type I restriction modification DNA specificity" evidence="4">
    <location>
        <begin position="227"/>
        <end position="390"/>
    </location>
</feature>
<dbReference type="RefSeq" id="WP_057908436.1">
    <property type="nucleotide sequence ID" value="NZ_AYZB01000035.1"/>
</dbReference>
<protein>
    <submittedName>
        <fullName evidence="5">Type I restriction modification DNA specificity domain protein</fullName>
    </submittedName>
</protein>
<evidence type="ECO:0000256" key="3">
    <source>
        <dbReference type="ARBA" id="ARBA00023125"/>
    </source>
</evidence>
<dbReference type="SUPFAM" id="SSF116734">
    <property type="entry name" value="DNA methylase specificity domain"/>
    <property type="match status" value="2"/>
</dbReference>
<accession>A0AA89L0H4</accession>